<sequence>MNYSGVNRWLARMPATLDGFDSPDGSEESSSEVGTVYADHESNAQVDSINNIPDATIVADNETEMESVTLVEEEEDEDEDEDSIALGEMVPLPLTLAGSRLNPRPSTMTNTLKGLVEHMRGILVRRDEHPGMLRIAAGRAHWQAEWEFNHDAARLALQIREVASLLSPVMVWPETVVSRLLDLVHEMVPDLSYRDEPERVYEVWSSDQVSMWDNDNGSARHSVDEADRSDGLTPWQDEGPPPPVIDYSTSPAHQSLWPTGDSTILDEDEVQDDEDEVRYDEDDEVPYDEDDEVPYDEDDEVPYDEDDEVPYDEDDEVPYEEDDEVPYEEDDELPPWSPVQSDYSASNIAPAPLEDPFTNEQAPSSPTDILCDNGDALFNDDLNARFPHLRPVRVSGPVDETSEHLHAAPGYHQDVVEMPWPRLFMGSPPAPDGEKAISRRVVIRNLPPDTSAAQVLRAVCRGEGVVAASTHPDLGARPDHAAKAAELIFVHADQAEQFVRHFRMRPVFFLAQDRTRYQAEAWLVPTPTWPNSRERDWLEAGFTRAFSLPNMDVGAVWRAVSIAGIPFISGVRYDERREGVLTIEMTSVCEAVRAHDAIRSALGHRGWYCDQAWWNSAECIHDERELVIQHVDSTELVRAWNRAPYNRLDTAEEVQQPQADDGPAPEATPRRTRALAETLDVSPSQLSSYLAERENNFQDVEYKVIGSTIKLTRRAWSWSVSADDDLKLLMHNTLHEPDWEDEWDRHFEAHGSINLRTWERYGMLAQHRRKRAAEMGLEEWRVPPCNGTCPWGCQDLKDASVPEVVKQYLNNSR</sequence>
<feature type="compositionally biased region" description="Basic and acidic residues" evidence="1">
    <location>
        <begin position="221"/>
        <end position="230"/>
    </location>
</feature>
<feature type="compositionally biased region" description="Acidic residues" evidence="1">
    <location>
        <begin position="264"/>
        <end position="333"/>
    </location>
</feature>
<reference evidence="2 3" key="2">
    <citation type="journal article" date="2017" name="Sci. Rep.">
        <title>Ant-infecting Ophiocordyceps genomes reveal a high diversity of potential behavioral manipulation genes and a possible major role for enterotoxins.</title>
        <authorList>
            <person name="de Bekker C."/>
            <person name="Ohm R.A."/>
            <person name="Evans H.C."/>
            <person name="Brachmann A."/>
            <person name="Hughes D.P."/>
        </authorList>
    </citation>
    <scope>NUCLEOTIDE SEQUENCE [LARGE SCALE GENOMIC DNA]</scope>
    <source>
        <strain evidence="2 3">SC16a</strain>
    </source>
</reference>
<keyword evidence="3" id="KW-1185">Reference proteome</keyword>
<organism evidence="2 3">
    <name type="scientific">Ophiocordyceps unilateralis</name>
    <name type="common">Zombie-ant fungus</name>
    <name type="synonym">Torrubia unilateralis</name>
    <dbReference type="NCBI Taxonomy" id="268505"/>
    <lineage>
        <taxon>Eukaryota</taxon>
        <taxon>Fungi</taxon>
        <taxon>Dikarya</taxon>
        <taxon>Ascomycota</taxon>
        <taxon>Pezizomycotina</taxon>
        <taxon>Sordariomycetes</taxon>
        <taxon>Hypocreomycetidae</taxon>
        <taxon>Hypocreales</taxon>
        <taxon>Ophiocordycipitaceae</taxon>
        <taxon>Ophiocordyceps</taxon>
    </lineage>
</organism>
<proteinExistence type="predicted"/>
<feature type="region of interest" description="Disordered" evidence="1">
    <location>
        <begin position="14"/>
        <end position="35"/>
    </location>
</feature>
<gene>
    <name evidence="2" type="ORF">XA68_10040</name>
</gene>
<feature type="region of interest" description="Disordered" evidence="1">
    <location>
        <begin position="651"/>
        <end position="670"/>
    </location>
</feature>
<dbReference type="OrthoDB" id="4865224at2759"/>
<evidence type="ECO:0000313" key="2">
    <source>
        <dbReference type="EMBL" id="PFH63448.1"/>
    </source>
</evidence>
<evidence type="ECO:0000313" key="3">
    <source>
        <dbReference type="Proteomes" id="UP000037136"/>
    </source>
</evidence>
<name>A0A2A9PQU6_OPHUN</name>
<dbReference type="Proteomes" id="UP000037136">
    <property type="component" value="Unassembled WGS sequence"/>
</dbReference>
<feature type="compositionally biased region" description="Polar residues" evidence="1">
    <location>
        <begin position="247"/>
        <end position="262"/>
    </location>
</feature>
<protein>
    <recommendedName>
        <fullName evidence="4">RRM domain-containing protein</fullName>
    </recommendedName>
</protein>
<dbReference type="EMBL" id="LAZP02000001">
    <property type="protein sequence ID" value="PFH63448.1"/>
    <property type="molecule type" value="Genomic_DNA"/>
</dbReference>
<reference evidence="2 3" key="1">
    <citation type="journal article" date="2015" name="BMC Genomics">
        <title>Gene expression during zombie ant biting behavior reflects the complexity underlying fungal parasitic behavioral manipulation.</title>
        <authorList>
            <person name="de Bekker C."/>
            <person name="Ohm R.A."/>
            <person name="Loreto R.G."/>
            <person name="Sebastian A."/>
            <person name="Albert I."/>
            <person name="Merrow M."/>
            <person name="Brachmann A."/>
            <person name="Hughes D.P."/>
        </authorList>
    </citation>
    <scope>NUCLEOTIDE SEQUENCE [LARGE SCALE GENOMIC DNA]</scope>
    <source>
        <strain evidence="2 3">SC16a</strain>
    </source>
</reference>
<dbReference type="AlphaFoldDB" id="A0A2A9PQU6"/>
<feature type="compositionally biased region" description="Polar residues" evidence="1">
    <location>
        <begin position="358"/>
        <end position="367"/>
    </location>
</feature>
<feature type="compositionally biased region" description="Polar residues" evidence="1">
    <location>
        <begin position="338"/>
        <end position="347"/>
    </location>
</feature>
<evidence type="ECO:0008006" key="4">
    <source>
        <dbReference type="Google" id="ProtNLM"/>
    </source>
</evidence>
<evidence type="ECO:0000256" key="1">
    <source>
        <dbReference type="SAM" id="MobiDB-lite"/>
    </source>
</evidence>
<accession>A0A2A9PQU6</accession>
<feature type="region of interest" description="Disordered" evidence="1">
    <location>
        <begin position="215"/>
        <end position="367"/>
    </location>
</feature>
<comment type="caution">
    <text evidence="2">The sequence shown here is derived from an EMBL/GenBank/DDBJ whole genome shotgun (WGS) entry which is preliminary data.</text>
</comment>